<feature type="region of interest" description="Disordered" evidence="1">
    <location>
        <begin position="22"/>
        <end position="97"/>
    </location>
</feature>
<reference evidence="2" key="1">
    <citation type="journal article" date="2013" name="Nat. Commun.">
        <title>Whole-genome sequencing of Oryza brachyantha reveals mechanisms underlying Oryza genome evolution.</title>
        <authorList>
            <person name="Chen J."/>
            <person name="Huang Q."/>
            <person name="Gao D."/>
            <person name="Wang J."/>
            <person name="Lang Y."/>
            <person name="Liu T."/>
            <person name="Li B."/>
            <person name="Bai Z."/>
            <person name="Luis Goicoechea J."/>
            <person name="Liang C."/>
            <person name="Chen C."/>
            <person name="Zhang W."/>
            <person name="Sun S."/>
            <person name="Liao Y."/>
            <person name="Zhang X."/>
            <person name="Yang L."/>
            <person name="Song C."/>
            <person name="Wang M."/>
            <person name="Shi J."/>
            <person name="Liu G."/>
            <person name="Liu J."/>
            <person name="Zhou H."/>
            <person name="Zhou W."/>
            <person name="Yu Q."/>
            <person name="An N."/>
            <person name="Chen Y."/>
            <person name="Cai Q."/>
            <person name="Wang B."/>
            <person name="Liu B."/>
            <person name="Min J."/>
            <person name="Huang Y."/>
            <person name="Wu H."/>
            <person name="Li Z."/>
            <person name="Zhang Y."/>
            <person name="Yin Y."/>
            <person name="Song W."/>
            <person name="Jiang J."/>
            <person name="Jackson S.A."/>
            <person name="Wing R.A."/>
            <person name="Wang J."/>
            <person name="Chen M."/>
        </authorList>
    </citation>
    <scope>NUCLEOTIDE SEQUENCE [LARGE SCALE GENOMIC DNA]</scope>
    <source>
        <strain evidence="2">cv. IRGC 101232</strain>
    </source>
</reference>
<organism evidence="2">
    <name type="scientific">Oryza brachyantha</name>
    <name type="common">malo sina</name>
    <dbReference type="NCBI Taxonomy" id="4533"/>
    <lineage>
        <taxon>Eukaryota</taxon>
        <taxon>Viridiplantae</taxon>
        <taxon>Streptophyta</taxon>
        <taxon>Embryophyta</taxon>
        <taxon>Tracheophyta</taxon>
        <taxon>Spermatophyta</taxon>
        <taxon>Magnoliopsida</taxon>
        <taxon>Liliopsida</taxon>
        <taxon>Poales</taxon>
        <taxon>Poaceae</taxon>
        <taxon>BOP clade</taxon>
        <taxon>Oryzoideae</taxon>
        <taxon>Oryzeae</taxon>
        <taxon>Oryzinae</taxon>
        <taxon>Oryza</taxon>
    </lineage>
</organism>
<dbReference type="AlphaFoldDB" id="J3LP26"/>
<dbReference type="Proteomes" id="UP000006038">
    <property type="component" value="Chromosome 3"/>
</dbReference>
<name>J3LP26_ORYBR</name>
<dbReference type="Gramene" id="OB03G28020.1">
    <property type="protein sequence ID" value="OB03G28020.1"/>
    <property type="gene ID" value="OB03G28020"/>
</dbReference>
<accession>J3LP26</accession>
<dbReference type="HOGENOM" id="CLU_2100674_0_0_1"/>
<keyword evidence="3" id="KW-1185">Reference proteome</keyword>
<reference evidence="2" key="2">
    <citation type="submission" date="2013-04" db="UniProtKB">
        <authorList>
            <consortium name="EnsemblPlants"/>
        </authorList>
    </citation>
    <scope>IDENTIFICATION</scope>
</reference>
<proteinExistence type="predicted"/>
<evidence type="ECO:0000313" key="3">
    <source>
        <dbReference type="Proteomes" id="UP000006038"/>
    </source>
</evidence>
<sequence>MPAIKAVGVVLLGEEETITVQMQPSMPLHRSSPIAWELPPRAGRNRPHAGEQYPPPLPPCKGAATAAATRGGGAVQPPPPDAGVRRPTEVEEEMGAPWVEVEEMGVRRRRNWRRDG</sequence>
<dbReference type="EnsemblPlants" id="OB03G28020.1">
    <property type="protein sequence ID" value="OB03G28020.1"/>
    <property type="gene ID" value="OB03G28020"/>
</dbReference>
<evidence type="ECO:0000313" key="2">
    <source>
        <dbReference type="EnsemblPlants" id="OB03G28020.1"/>
    </source>
</evidence>
<evidence type="ECO:0000256" key="1">
    <source>
        <dbReference type="SAM" id="MobiDB-lite"/>
    </source>
</evidence>
<protein>
    <submittedName>
        <fullName evidence="2">Uncharacterized protein</fullName>
    </submittedName>
</protein>